<comment type="caution">
    <text evidence="2">The sequence shown here is derived from an EMBL/GenBank/DDBJ whole genome shotgun (WGS) entry which is preliminary data.</text>
</comment>
<dbReference type="Proteomes" id="UP001630127">
    <property type="component" value="Unassembled WGS sequence"/>
</dbReference>
<dbReference type="AlphaFoldDB" id="A0ABD2Y617"/>
<accession>A0ABD2Y617</accession>
<proteinExistence type="predicted"/>
<sequence length="165" mass="18387">MELVEEDIRIGRVEEVAVALRELKTALRMDNDEATAAQDEQNLQEALMRFMESAVRYEQGTSSFHVNYWLSIALYSFEGHGFGILDYALARVADLIIKHVISCAISCRSTISIEEKISEDRGPDSEVVLAILSSIGDMNDSLDGGTMYSALVQIVEFINKALCFQ</sequence>
<evidence type="ECO:0000313" key="3">
    <source>
        <dbReference type="Proteomes" id="UP001630127"/>
    </source>
</evidence>
<protein>
    <submittedName>
        <fullName evidence="2">Uncharacterized protein</fullName>
    </submittedName>
</protein>
<feature type="coiled-coil region" evidence="1">
    <location>
        <begin position="20"/>
        <end position="49"/>
    </location>
</feature>
<name>A0ABD2Y617_9GENT</name>
<organism evidence="2 3">
    <name type="scientific">Cinchona calisaya</name>
    <dbReference type="NCBI Taxonomy" id="153742"/>
    <lineage>
        <taxon>Eukaryota</taxon>
        <taxon>Viridiplantae</taxon>
        <taxon>Streptophyta</taxon>
        <taxon>Embryophyta</taxon>
        <taxon>Tracheophyta</taxon>
        <taxon>Spermatophyta</taxon>
        <taxon>Magnoliopsida</taxon>
        <taxon>eudicotyledons</taxon>
        <taxon>Gunneridae</taxon>
        <taxon>Pentapetalae</taxon>
        <taxon>asterids</taxon>
        <taxon>lamiids</taxon>
        <taxon>Gentianales</taxon>
        <taxon>Rubiaceae</taxon>
        <taxon>Cinchonoideae</taxon>
        <taxon>Cinchoneae</taxon>
        <taxon>Cinchona</taxon>
    </lineage>
</organism>
<gene>
    <name evidence="2" type="ORF">ACH5RR_037405</name>
</gene>
<evidence type="ECO:0000256" key="1">
    <source>
        <dbReference type="SAM" id="Coils"/>
    </source>
</evidence>
<dbReference type="EMBL" id="JBJUIK010000015">
    <property type="protein sequence ID" value="KAL3502956.1"/>
    <property type="molecule type" value="Genomic_DNA"/>
</dbReference>
<reference evidence="2 3" key="1">
    <citation type="submission" date="2024-11" db="EMBL/GenBank/DDBJ databases">
        <title>A near-complete genome assembly of Cinchona calisaya.</title>
        <authorList>
            <person name="Lian D.C."/>
            <person name="Zhao X.W."/>
            <person name="Wei L."/>
        </authorList>
    </citation>
    <scope>NUCLEOTIDE SEQUENCE [LARGE SCALE GENOMIC DNA]</scope>
    <source>
        <tissue evidence="2">Nenye</tissue>
    </source>
</reference>
<evidence type="ECO:0000313" key="2">
    <source>
        <dbReference type="EMBL" id="KAL3502956.1"/>
    </source>
</evidence>
<keyword evidence="1" id="KW-0175">Coiled coil</keyword>
<keyword evidence="3" id="KW-1185">Reference proteome</keyword>